<organism evidence="1">
    <name type="scientific">Physcomitrium patens</name>
    <name type="common">Spreading-leaved earth moss</name>
    <name type="synonym">Physcomitrella patens</name>
    <dbReference type="NCBI Taxonomy" id="3218"/>
    <lineage>
        <taxon>Eukaryota</taxon>
        <taxon>Viridiplantae</taxon>
        <taxon>Streptophyta</taxon>
        <taxon>Embryophyta</taxon>
        <taxon>Bryophyta</taxon>
        <taxon>Bryophytina</taxon>
        <taxon>Bryopsida</taxon>
        <taxon>Funariidae</taxon>
        <taxon>Funariales</taxon>
        <taxon>Funariaceae</taxon>
        <taxon>Physcomitrium</taxon>
    </lineage>
</organism>
<dbReference type="InParanoid" id="A0A2K1IGF6"/>
<dbReference type="Gramene" id="Pp3c24_11860V3.1">
    <property type="protein sequence ID" value="Pp3c24_11860V3.1"/>
    <property type="gene ID" value="Pp3c24_11860"/>
</dbReference>
<accession>A0A2K1IGF6</accession>
<dbReference type="AlphaFoldDB" id="A0A2K1IGF6"/>
<reference evidence="1 3" key="1">
    <citation type="journal article" date="2008" name="Science">
        <title>The Physcomitrella genome reveals evolutionary insights into the conquest of land by plants.</title>
        <authorList>
            <person name="Rensing S."/>
            <person name="Lang D."/>
            <person name="Zimmer A."/>
            <person name="Terry A."/>
            <person name="Salamov A."/>
            <person name="Shapiro H."/>
            <person name="Nishiyama T."/>
            <person name="Perroud P.-F."/>
            <person name="Lindquist E."/>
            <person name="Kamisugi Y."/>
            <person name="Tanahashi T."/>
            <person name="Sakakibara K."/>
            <person name="Fujita T."/>
            <person name="Oishi K."/>
            <person name="Shin-I T."/>
            <person name="Kuroki Y."/>
            <person name="Toyoda A."/>
            <person name="Suzuki Y."/>
            <person name="Hashimoto A."/>
            <person name="Yamaguchi K."/>
            <person name="Sugano A."/>
            <person name="Kohara Y."/>
            <person name="Fujiyama A."/>
            <person name="Anterola A."/>
            <person name="Aoki S."/>
            <person name="Ashton N."/>
            <person name="Barbazuk W.B."/>
            <person name="Barker E."/>
            <person name="Bennetzen J."/>
            <person name="Bezanilla M."/>
            <person name="Blankenship R."/>
            <person name="Cho S.H."/>
            <person name="Dutcher S."/>
            <person name="Estelle M."/>
            <person name="Fawcett J.A."/>
            <person name="Gundlach H."/>
            <person name="Hanada K."/>
            <person name="Heyl A."/>
            <person name="Hicks K.A."/>
            <person name="Hugh J."/>
            <person name="Lohr M."/>
            <person name="Mayer K."/>
            <person name="Melkozernov A."/>
            <person name="Murata T."/>
            <person name="Nelson D."/>
            <person name="Pils B."/>
            <person name="Prigge M."/>
            <person name="Reiss B."/>
            <person name="Renner T."/>
            <person name="Rombauts S."/>
            <person name="Rushton P."/>
            <person name="Sanderfoot A."/>
            <person name="Schween G."/>
            <person name="Shiu S.-H."/>
            <person name="Stueber K."/>
            <person name="Theodoulou F.L."/>
            <person name="Tu H."/>
            <person name="Van de Peer Y."/>
            <person name="Verrier P.J."/>
            <person name="Waters E."/>
            <person name="Wood A."/>
            <person name="Yang L."/>
            <person name="Cove D."/>
            <person name="Cuming A."/>
            <person name="Hasebe M."/>
            <person name="Lucas S."/>
            <person name="Mishler D.B."/>
            <person name="Reski R."/>
            <person name="Grigoriev I."/>
            <person name="Quatrano R.S."/>
            <person name="Boore J.L."/>
        </authorList>
    </citation>
    <scope>NUCLEOTIDE SEQUENCE [LARGE SCALE GENOMIC DNA]</scope>
    <source>
        <strain evidence="2 3">cv. Gransden 2004</strain>
    </source>
</reference>
<gene>
    <name evidence="1" type="ORF">PHYPA_028946</name>
</gene>
<dbReference type="Proteomes" id="UP000006727">
    <property type="component" value="Chromosome 24"/>
</dbReference>
<dbReference type="OMA" id="HAGHRIY"/>
<name>A0A2K1IGF6_PHYPA</name>
<proteinExistence type="predicted"/>
<dbReference type="Gramene" id="Pp3c24_11860V3.2">
    <property type="protein sequence ID" value="Pp3c24_11860V3.2"/>
    <property type="gene ID" value="Pp3c24_11860"/>
</dbReference>
<sequence>MSLLVAHVHSFVLGPRTPRHGVATYNHESSPFSHSRFTMVVYVPPPFQQGSRKVCTCTICTCGTRNCPRWPAWKQPDRLKMSVIPFCEGGKTGTTEYVNEYVPRPIHPPPPDHEKPFRFAHPEQTTYIHHYPWRCPSEHPYEYKSCPQKTLFKGLSIYTSSYTPPTNCPICPVPPFLSKKTTIDHAGHRIYD</sequence>
<evidence type="ECO:0000313" key="3">
    <source>
        <dbReference type="Proteomes" id="UP000006727"/>
    </source>
</evidence>
<dbReference type="EMBL" id="ABEU02000024">
    <property type="protein sequence ID" value="PNR28354.1"/>
    <property type="molecule type" value="Genomic_DNA"/>
</dbReference>
<reference evidence="1 3" key="2">
    <citation type="journal article" date="2018" name="Plant J.">
        <title>The Physcomitrella patens chromosome-scale assembly reveals moss genome structure and evolution.</title>
        <authorList>
            <person name="Lang D."/>
            <person name="Ullrich K.K."/>
            <person name="Murat F."/>
            <person name="Fuchs J."/>
            <person name="Jenkins J."/>
            <person name="Haas F.B."/>
            <person name="Piednoel M."/>
            <person name="Gundlach H."/>
            <person name="Van Bel M."/>
            <person name="Meyberg R."/>
            <person name="Vives C."/>
            <person name="Morata J."/>
            <person name="Symeonidi A."/>
            <person name="Hiss M."/>
            <person name="Muchero W."/>
            <person name="Kamisugi Y."/>
            <person name="Saleh O."/>
            <person name="Blanc G."/>
            <person name="Decker E.L."/>
            <person name="van Gessel N."/>
            <person name="Grimwood J."/>
            <person name="Hayes R.D."/>
            <person name="Graham S.W."/>
            <person name="Gunter L.E."/>
            <person name="McDaniel S.F."/>
            <person name="Hoernstein S.N.W."/>
            <person name="Larsson A."/>
            <person name="Li F.W."/>
            <person name="Perroud P.F."/>
            <person name="Phillips J."/>
            <person name="Ranjan P."/>
            <person name="Rokshar D.S."/>
            <person name="Rothfels C.J."/>
            <person name="Schneider L."/>
            <person name="Shu S."/>
            <person name="Stevenson D.W."/>
            <person name="Thummler F."/>
            <person name="Tillich M."/>
            <person name="Villarreal Aguilar J.C."/>
            <person name="Widiez T."/>
            <person name="Wong G.K."/>
            <person name="Wymore A."/>
            <person name="Zhang Y."/>
            <person name="Zimmer A.D."/>
            <person name="Quatrano R.S."/>
            <person name="Mayer K.F.X."/>
            <person name="Goodstein D."/>
            <person name="Casacuberta J.M."/>
            <person name="Vandepoele K."/>
            <person name="Reski R."/>
            <person name="Cuming A.C."/>
            <person name="Tuskan G.A."/>
            <person name="Maumus F."/>
            <person name="Salse J."/>
            <person name="Schmutz J."/>
            <person name="Rensing S.A."/>
        </authorList>
    </citation>
    <scope>NUCLEOTIDE SEQUENCE [LARGE SCALE GENOMIC DNA]</scope>
    <source>
        <strain evidence="2 3">cv. Gransden 2004</strain>
    </source>
</reference>
<dbReference type="EnsemblPlants" id="Pp3c24_11860V3.2">
    <property type="protein sequence ID" value="Pp3c24_11860V3.2"/>
    <property type="gene ID" value="Pp3c24_11860"/>
</dbReference>
<keyword evidence="3" id="KW-1185">Reference proteome</keyword>
<evidence type="ECO:0000313" key="1">
    <source>
        <dbReference type="EMBL" id="PNR28354.1"/>
    </source>
</evidence>
<dbReference type="EnsemblPlants" id="Pp3c24_11860V3.1">
    <property type="protein sequence ID" value="Pp3c24_11860V3.1"/>
    <property type="gene ID" value="Pp3c24_11860"/>
</dbReference>
<reference evidence="2" key="3">
    <citation type="submission" date="2020-12" db="UniProtKB">
        <authorList>
            <consortium name="EnsemblPlants"/>
        </authorList>
    </citation>
    <scope>IDENTIFICATION</scope>
</reference>
<evidence type="ECO:0000313" key="2">
    <source>
        <dbReference type="EnsemblPlants" id="Pp3c24_11860V3.1"/>
    </source>
</evidence>
<protein>
    <submittedName>
        <fullName evidence="1 2">Uncharacterized protein</fullName>
    </submittedName>
</protein>
<dbReference type="PaxDb" id="3218-PP1S16_286V6.1"/>